<evidence type="ECO:0000256" key="9">
    <source>
        <dbReference type="SAM" id="MobiDB-lite"/>
    </source>
</evidence>
<dbReference type="PROSITE" id="PS50234">
    <property type="entry name" value="VWFA"/>
    <property type="match status" value="1"/>
</dbReference>
<dbReference type="PANTHER" id="PTHR16059:SF25">
    <property type="entry name" value="LYSOZYME"/>
    <property type="match status" value="1"/>
</dbReference>
<reference evidence="13 14" key="1">
    <citation type="submission" date="2022-05" db="EMBL/GenBank/DDBJ databases">
        <authorList>
            <consortium name="Genoscope - CEA"/>
            <person name="William W."/>
        </authorList>
    </citation>
    <scope>NUCLEOTIDE SEQUENCE [LARGE SCALE GENOMIC DNA]</scope>
</reference>
<feature type="chain" id="PRO_5043482605" description="VWFA domain-containing protein" evidence="11">
    <location>
        <begin position="29"/>
        <end position="515"/>
    </location>
</feature>
<proteinExistence type="inferred from homology"/>
<keyword evidence="3" id="KW-0597">Phosphoprotein</keyword>
<gene>
    <name evidence="13" type="ORF">PMEA_00026553</name>
</gene>
<dbReference type="SMART" id="SM00327">
    <property type="entry name" value="VWA"/>
    <property type="match status" value="1"/>
</dbReference>
<dbReference type="Gene3D" id="3.40.50.410">
    <property type="entry name" value="von Willebrand factor, type A domain"/>
    <property type="match status" value="1"/>
</dbReference>
<evidence type="ECO:0000256" key="11">
    <source>
        <dbReference type="SAM" id="SignalP"/>
    </source>
</evidence>
<keyword evidence="5" id="KW-0479">Metal-binding</keyword>
<comment type="caution">
    <text evidence="13">The sequence shown here is derived from an EMBL/GenBank/DDBJ whole genome shotgun (WGS) entry which is preliminary data.</text>
</comment>
<keyword evidence="8 10" id="KW-0472">Membrane</keyword>
<feature type="region of interest" description="Disordered" evidence="9">
    <location>
        <begin position="314"/>
        <end position="334"/>
    </location>
</feature>
<dbReference type="AlphaFoldDB" id="A0AAU9XPM4"/>
<dbReference type="InterPro" id="IPR036465">
    <property type="entry name" value="vWFA_dom_sf"/>
</dbReference>
<evidence type="ECO:0000256" key="2">
    <source>
        <dbReference type="ARBA" id="ARBA00008095"/>
    </source>
</evidence>
<feature type="compositionally biased region" description="Basic and acidic residues" evidence="9">
    <location>
        <begin position="374"/>
        <end position="385"/>
    </location>
</feature>
<evidence type="ECO:0000256" key="7">
    <source>
        <dbReference type="ARBA" id="ARBA00022989"/>
    </source>
</evidence>
<dbReference type="GO" id="GO:0016020">
    <property type="term" value="C:membrane"/>
    <property type="evidence" value="ECO:0007669"/>
    <property type="project" value="UniProtKB-SubCell"/>
</dbReference>
<dbReference type="Pfam" id="PF05586">
    <property type="entry name" value="Ant_C"/>
    <property type="match status" value="1"/>
</dbReference>
<dbReference type="CDD" id="cd00102">
    <property type="entry name" value="IPT"/>
    <property type="match status" value="1"/>
</dbReference>
<keyword evidence="4 10" id="KW-0812">Transmembrane</keyword>
<organism evidence="13 14">
    <name type="scientific">Pocillopora meandrina</name>
    <dbReference type="NCBI Taxonomy" id="46732"/>
    <lineage>
        <taxon>Eukaryota</taxon>
        <taxon>Metazoa</taxon>
        <taxon>Cnidaria</taxon>
        <taxon>Anthozoa</taxon>
        <taxon>Hexacorallia</taxon>
        <taxon>Scleractinia</taxon>
        <taxon>Astrocoeniina</taxon>
        <taxon>Pocilloporidae</taxon>
        <taxon>Pocillopora</taxon>
    </lineage>
</organism>
<name>A0AAU9XPM4_9CNID</name>
<evidence type="ECO:0000256" key="6">
    <source>
        <dbReference type="ARBA" id="ARBA00022729"/>
    </source>
</evidence>
<keyword evidence="7 10" id="KW-1133">Transmembrane helix</keyword>
<dbReference type="InterPro" id="IPR002035">
    <property type="entry name" value="VWF_A"/>
</dbReference>
<dbReference type="PRINTS" id="PR00453">
    <property type="entry name" value="VWFADOMAIN"/>
</dbReference>
<comment type="similarity">
    <text evidence="2">Belongs to the ATR family.</text>
</comment>
<dbReference type="Pfam" id="PF00092">
    <property type="entry name" value="VWA"/>
    <property type="match status" value="1"/>
</dbReference>
<sequence>MQIMSVFRHNFLLVALLQAWIGTTLVSSQQRCLGGFDIYFILDKSGSVIKTYFQRQTVDFVQKTVENFVGKGVRFSFITFSSDIATETILKLTGDRSKIREGLNELRKVKPGGDTYLGKPLSMANSQVATQLGQQSAFSIYIILTDGKIDDIGRANEEAKKAKKAGTIIYVIGVALFDESQLKLLANKPPEDFVFTESGYQALQNLTSDISNRTCVEITAVSPKQACLGEHNTVTMYGRGFEKFDSAESHSVRCGFNFNATYRQVTKAILVEENHLVCPVPVLNDIESVLLLQVSLNNGNTFVSSNVNISAKNCTNTTKPGKENEEDEGIPPETGKRSNVALALVLLFLFALLILLAVWWCWPRIRRKQPRDYKPAGVLEPKEPPLRPPPPVRPPPPMEKTPGGRTKWPTVNASLYGGGTAGGIVPVRVDWGDKGSTEAGSKLAQAKGAIIKDTDDDDTENQTYVPKGSSTPGCWTAAKVKVMAGVAAVSVGYRRVASHRPQPGGNWLYSSNPAV</sequence>
<accession>A0AAU9XPM4</accession>
<evidence type="ECO:0000256" key="5">
    <source>
        <dbReference type="ARBA" id="ARBA00022723"/>
    </source>
</evidence>
<evidence type="ECO:0000256" key="4">
    <source>
        <dbReference type="ARBA" id="ARBA00022692"/>
    </source>
</evidence>
<evidence type="ECO:0000256" key="8">
    <source>
        <dbReference type="ARBA" id="ARBA00023136"/>
    </source>
</evidence>
<dbReference type="InterPro" id="IPR013783">
    <property type="entry name" value="Ig-like_fold"/>
</dbReference>
<dbReference type="GO" id="GO:0046872">
    <property type="term" value="F:metal ion binding"/>
    <property type="evidence" value="ECO:0007669"/>
    <property type="project" value="UniProtKB-KW"/>
</dbReference>
<evidence type="ECO:0000256" key="3">
    <source>
        <dbReference type="ARBA" id="ARBA00022553"/>
    </source>
</evidence>
<dbReference type="InterPro" id="IPR008399">
    <property type="entry name" value="Anthrax_toxin_rcpt_C"/>
</dbReference>
<evidence type="ECO:0000313" key="13">
    <source>
        <dbReference type="EMBL" id="CAH3152131.1"/>
    </source>
</evidence>
<feature type="signal peptide" evidence="11">
    <location>
        <begin position="1"/>
        <end position="28"/>
    </location>
</feature>
<feature type="compositionally biased region" description="Pro residues" evidence="9">
    <location>
        <begin position="386"/>
        <end position="399"/>
    </location>
</feature>
<dbReference type="Gene3D" id="2.60.40.10">
    <property type="entry name" value="Immunoglobulins"/>
    <property type="match status" value="1"/>
</dbReference>
<evidence type="ECO:0000256" key="1">
    <source>
        <dbReference type="ARBA" id="ARBA00004479"/>
    </source>
</evidence>
<keyword evidence="6 11" id="KW-0732">Signal</keyword>
<dbReference type="SUPFAM" id="SSF53300">
    <property type="entry name" value="vWA-like"/>
    <property type="match status" value="1"/>
</dbReference>
<comment type="subcellular location">
    <subcellularLocation>
        <location evidence="1">Membrane</location>
        <topology evidence="1">Single-pass type I membrane protein</topology>
    </subcellularLocation>
</comment>
<evidence type="ECO:0000256" key="10">
    <source>
        <dbReference type="SAM" id="Phobius"/>
    </source>
</evidence>
<protein>
    <recommendedName>
        <fullName evidence="12">VWFA domain-containing protein</fullName>
    </recommendedName>
</protein>
<dbReference type="GO" id="GO:0038023">
    <property type="term" value="F:signaling receptor activity"/>
    <property type="evidence" value="ECO:0007669"/>
    <property type="project" value="InterPro"/>
</dbReference>
<dbReference type="InterPro" id="IPR008400">
    <property type="entry name" value="Anthrax_toxin_rcpt_extracel"/>
</dbReference>
<keyword evidence="14" id="KW-1185">Reference proteome</keyword>
<evidence type="ECO:0000259" key="12">
    <source>
        <dbReference type="PROSITE" id="PS50234"/>
    </source>
</evidence>
<dbReference type="PANTHER" id="PTHR16059">
    <property type="entry name" value="ANTHRAX TOXIN RECEPTOR"/>
    <property type="match status" value="1"/>
</dbReference>
<feature type="domain" description="VWFA" evidence="12">
    <location>
        <begin position="37"/>
        <end position="210"/>
    </location>
</feature>
<dbReference type="Proteomes" id="UP001159428">
    <property type="component" value="Unassembled WGS sequence"/>
</dbReference>
<feature type="region of interest" description="Disordered" evidence="9">
    <location>
        <begin position="374"/>
        <end position="407"/>
    </location>
</feature>
<dbReference type="EMBL" id="CALNXJ010000050">
    <property type="protein sequence ID" value="CAH3152131.1"/>
    <property type="molecule type" value="Genomic_DNA"/>
</dbReference>
<evidence type="ECO:0000313" key="14">
    <source>
        <dbReference type="Proteomes" id="UP001159428"/>
    </source>
</evidence>
<feature type="transmembrane region" description="Helical" evidence="10">
    <location>
        <begin position="340"/>
        <end position="362"/>
    </location>
</feature>
<dbReference type="Pfam" id="PF05587">
    <property type="entry name" value="Anth_Ig"/>
    <property type="match status" value="1"/>
</dbReference>